<protein>
    <submittedName>
        <fullName evidence="2">Uncharacterized protein</fullName>
    </submittedName>
</protein>
<keyword evidence="1" id="KW-1185">Reference proteome</keyword>
<evidence type="ECO:0000313" key="1">
    <source>
        <dbReference type="Proteomes" id="UP000095283"/>
    </source>
</evidence>
<sequence length="46" mass="5328">MISITKGNFIIKQKQQSTDDGNGLVSSPQQWRSIDKLALQPQREWR</sequence>
<accession>A0A1I7W9E0</accession>
<dbReference type="WBParaSite" id="Hba_01284">
    <property type="protein sequence ID" value="Hba_01284"/>
    <property type="gene ID" value="Hba_01284"/>
</dbReference>
<dbReference type="Proteomes" id="UP000095283">
    <property type="component" value="Unplaced"/>
</dbReference>
<reference evidence="2" key="1">
    <citation type="submission" date="2016-11" db="UniProtKB">
        <authorList>
            <consortium name="WormBaseParasite"/>
        </authorList>
    </citation>
    <scope>IDENTIFICATION</scope>
</reference>
<proteinExistence type="predicted"/>
<name>A0A1I7W9E0_HETBA</name>
<dbReference type="AlphaFoldDB" id="A0A1I7W9E0"/>
<evidence type="ECO:0000313" key="2">
    <source>
        <dbReference type="WBParaSite" id="Hba_01284"/>
    </source>
</evidence>
<organism evidence="1 2">
    <name type="scientific">Heterorhabditis bacteriophora</name>
    <name type="common">Entomopathogenic nematode worm</name>
    <dbReference type="NCBI Taxonomy" id="37862"/>
    <lineage>
        <taxon>Eukaryota</taxon>
        <taxon>Metazoa</taxon>
        <taxon>Ecdysozoa</taxon>
        <taxon>Nematoda</taxon>
        <taxon>Chromadorea</taxon>
        <taxon>Rhabditida</taxon>
        <taxon>Rhabditina</taxon>
        <taxon>Rhabditomorpha</taxon>
        <taxon>Strongyloidea</taxon>
        <taxon>Heterorhabditidae</taxon>
        <taxon>Heterorhabditis</taxon>
    </lineage>
</organism>